<dbReference type="AlphaFoldDB" id="A0A0F9I541"/>
<feature type="non-terminal residue" evidence="1">
    <location>
        <position position="1"/>
    </location>
</feature>
<name>A0A0F9I541_9ZZZZ</name>
<gene>
    <name evidence="1" type="ORF">LCGC14_1622230</name>
</gene>
<dbReference type="EMBL" id="LAZR01013270">
    <property type="protein sequence ID" value="KKM22736.1"/>
    <property type="molecule type" value="Genomic_DNA"/>
</dbReference>
<evidence type="ECO:0000313" key="1">
    <source>
        <dbReference type="EMBL" id="KKM22736.1"/>
    </source>
</evidence>
<organism evidence="1">
    <name type="scientific">marine sediment metagenome</name>
    <dbReference type="NCBI Taxonomy" id="412755"/>
    <lineage>
        <taxon>unclassified sequences</taxon>
        <taxon>metagenomes</taxon>
        <taxon>ecological metagenomes</taxon>
    </lineage>
</organism>
<protein>
    <submittedName>
        <fullName evidence="1">Uncharacterized protein</fullName>
    </submittedName>
</protein>
<comment type="caution">
    <text evidence="1">The sequence shown here is derived from an EMBL/GenBank/DDBJ whole genome shotgun (WGS) entry which is preliminary data.</text>
</comment>
<accession>A0A0F9I541</accession>
<sequence length="194" mass="23322">RRGLTKRSQTREIRKYKDRRYVEGLVRQRLIRHEVARIKELKSRRHVKRGKRLKTPTKRVKRKQKRRKNFTVWKTYDGFILYRQIFTARGEIAAESAKKITIDAYDYGYIIRHIPKTFSYYSLQIKVSYRKGASTWLQSTSGIVGYMSYENFTLDFHKWLRVAVASIMGRMAGRLHYPKFILRTVTIIGWLKRN</sequence>
<reference evidence="1" key="1">
    <citation type="journal article" date="2015" name="Nature">
        <title>Complex archaea that bridge the gap between prokaryotes and eukaryotes.</title>
        <authorList>
            <person name="Spang A."/>
            <person name="Saw J.H."/>
            <person name="Jorgensen S.L."/>
            <person name="Zaremba-Niedzwiedzka K."/>
            <person name="Martijn J."/>
            <person name="Lind A.E."/>
            <person name="van Eijk R."/>
            <person name="Schleper C."/>
            <person name="Guy L."/>
            <person name="Ettema T.J."/>
        </authorList>
    </citation>
    <scope>NUCLEOTIDE SEQUENCE</scope>
</reference>
<proteinExistence type="predicted"/>